<dbReference type="EMBL" id="AP024525">
    <property type="protein sequence ID" value="BCT75985.1"/>
    <property type="molecule type" value="Genomic_DNA"/>
</dbReference>
<protein>
    <recommendedName>
        <fullName evidence="4">Transposase</fullName>
    </recommendedName>
</protein>
<feature type="coiled-coil region" evidence="1">
    <location>
        <begin position="14"/>
        <end position="41"/>
    </location>
</feature>
<evidence type="ECO:0000313" key="2">
    <source>
        <dbReference type="EMBL" id="BCT75985.1"/>
    </source>
</evidence>
<name>A0ABM7PUZ9_SINCY</name>
<sequence>MSYLSFPAREVAENRALRRDLEEARRENLALRQLLAAARASLQRQYETTHPTERN</sequence>
<organism evidence="2 3">
    <name type="scientific">Sinomonas cyclohexanicum</name>
    <name type="common">Corynebacterium cyclohexanicum</name>
    <dbReference type="NCBI Taxonomy" id="322009"/>
    <lineage>
        <taxon>Bacteria</taxon>
        <taxon>Bacillati</taxon>
        <taxon>Actinomycetota</taxon>
        <taxon>Actinomycetes</taxon>
        <taxon>Micrococcales</taxon>
        <taxon>Micrococcaceae</taxon>
        <taxon>Sinomonas</taxon>
    </lineage>
</organism>
<proteinExistence type="predicted"/>
<evidence type="ECO:0000313" key="3">
    <source>
        <dbReference type="Proteomes" id="UP001319861"/>
    </source>
</evidence>
<evidence type="ECO:0000256" key="1">
    <source>
        <dbReference type="SAM" id="Coils"/>
    </source>
</evidence>
<dbReference type="RefSeq" id="WP_229232648.1">
    <property type="nucleotide sequence ID" value="NZ_AP024525.1"/>
</dbReference>
<gene>
    <name evidence="2" type="ORF">SCMU_18270</name>
</gene>
<evidence type="ECO:0008006" key="4">
    <source>
        <dbReference type="Google" id="ProtNLM"/>
    </source>
</evidence>
<keyword evidence="1" id="KW-0175">Coiled coil</keyword>
<accession>A0ABM7PUZ9</accession>
<dbReference type="Proteomes" id="UP001319861">
    <property type="component" value="Chromosome"/>
</dbReference>
<reference evidence="2 3" key="1">
    <citation type="journal article" date="2021" name="J. Biosci. Bioeng.">
        <title>Identification and characterization of a chc gene cluster responsible for the aromatization pathway of cyclohexanecarboxylate degradation in Sinomonas cyclohexanicum ATCC 51369.</title>
        <authorList>
            <person name="Yamamoto T."/>
            <person name="Hasegawa Y."/>
            <person name="Lau P.C.K."/>
            <person name="Iwaki H."/>
        </authorList>
    </citation>
    <scope>NUCLEOTIDE SEQUENCE [LARGE SCALE GENOMIC DNA]</scope>
    <source>
        <strain evidence="2 3">ATCC 51369</strain>
    </source>
</reference>
<keyword evidence="3" id="KW-1185">Reference proteome</keyword>